<evidence type="ECO:0000313" key="1">
    <source>
        <dbReference type="EMBL" id="GBQ04462.1"/>
    </source>
</evidence>
<organism evidence="1 2">
    <name type="scientific">Streptomyces spongiicola</name>
    <dbReference type="NCBI Taxonomy" id="1690221"/>
    <lineage>
        <taxon>Bacteria</taxon>
        <taxon>Bacillati</taxon>
        <taxon>Actinomycetota</taxon>
        <taxon>Actinomycetes</taxon>
        <taxon>Kitasatosporales</taxon>
        <taxon>Streptomycetaceae</taxon>
        <taxon>Streptomyces</taxon>
    </lineage>
</organism>
<reference evidence="1 2" key="1">
    <citation type="submission" date="2018-07" db="EMBL/GenBank/DDBJ databases">
        <title>Whole Genome Shotgun Sequence of Streptomyces spongiicola strain 531S.</title>
        <authorList>
            <person name="Dohra H."/>
            <person name="Kodani S."/>
        </authorList>
    </citation>
    <scope>NUCLEOTIDE SEQUENCE [LARGE SCALE GENOMIC DNA]</scope>
    <source>
        <strain evidence="1 2">531S</strain>
    </source>
</reference>
<dbReference type="EMBL" id="BGZL01000055">
    <property type="protein sequence ID" value="GBQ04462.1"/>
    <property type="molecule type" value="Genomic_DNA"/>
</dbReference>
<comment type="caution">
    <text evidence="1">The sequence shown here is derived from an EMBL/GenBank/DDBJ whole genome shotgun (WGS) entry which is preliminary data.</text>
</comment>
<sequence length="88" mass="8862">MRGAPPKRDSVGLLSGLTATLTATSAHDNCDGWVAGVVVLAAEGVAEGVDGLALETEPHVGVDAGGDADVGVAQQFLDDDEVDALFQE</sequence>
<name>A0A388T7X8_9ACTN</name>
<dbReference type="Proteomes" id="UP000265354">
    <property type="component" value="Unassembled WGS sequence"/>
</dbReference>
<evidence type="ECO:0000313" key="2">
    <source>
        <dbReference type="Proteomes" id="UP000265354"/>
    </source>
</evidence>
<proteinExistence type="predicted"/>
<accession>A0A388T7X8</accession>
<gene>
    <name evidence="1" type="ORF">SSP531S_59590</name>
</gene>
<dbReference type="AlphaFoldDB" id="A0A388T7X8"/>
<protein>
    <submittedName>
        <fullName evidence="1">Uncharacterized protein</fullName>
    </submittedName>
</protein>